<gene>
    <name evidence="6" type="ORF">H3309_09985</name>
</gene>
<evidence type="ECO:0000256" key="1">
    <source>
        <dbReference type="ARBA" id="ARBA00007074"/>
    </source>
</evidence>
<dbReference type="InterPro" id="IPR000064">
    <property type="entry name" value="NLP_P60_dom"/>
</dbReference>
<dbReference type="RefSeq" id="WP_182294582.1">
    <property type="nucleotide sequence ID" value="NZ_CP059851.1"/>
</dbReference>
<evidence type="ECO:0000313" key="7">
    <source>
        <dbReference type="Proteomes" id="UP000515292"/>
    </source>
</evidence>
<dbReference type="KEGG" id="sand:H3309_09985"/>
<protein>
    <submittedName>
        <fullName evidence="6">C40 family peptidase</fullName>
    </submittedName>
</protein>
<evidence type="ECO:0000259" key="5">
    <source>
        <dbReference type="PROSITE" id="PS51935"/>
    </source>
</evidence>
<dbReference type="EMBL" id="CP059851">
    <property type="protein sequence ID" value="QMW21736.1"/>
    <property type="molecule type" value="Genomic_DNA"/>
</dbReference>
<dbReference type="GO" id="GO:0006508">
    <property type="term" value="P:proteolysis"/>
    <property type="evidence" value="ECO:0007669"/>
    <property type="project" value="UniProtKB-KW"/>
</dbReference>
<reference evidence="6 7" key="1">
    <citation type="submission" date="2020-07" db="EMBL/GenBank/DDBJ databases">
        <title>Complete genome sequence for Sandaracinobacter sp. M6.</title>
        <authorList>
            <person name="Tang Y."/>
            <person name="Liu Q."/>
            <person name="Guo Z."/>
            <person name="Lei P."/>
            <person name="Huang B."/>
        </authorList>
    </citation>
    <scope>NUCLEOTIDE SEQUENCE [LARGE SCALE GENOMIC DNA]</scope>
    <source>
        <strain evidence="6 7">M6</strain>
    </source>
</reference>
<accession>A0A7G5IEE4</accession>
<evidence type="ECO:0000256" key="4">
    <source>
        <dbReference type="ARBA" id="ARBA00022807"/>
    </source>
</evidence>
<keyword evidence="7" id="KW-1185">Reference proteome</keyword>
<dbReference type="Pfam" id="PF00877">
    <property type="entry name" value="NLPC_P60"/>
    <property type="match status" value="1"/>
</dbReference>
<dbReference type="InterPro" id="IPR051794">
    <property type="entry name" value="PG_Endopeptidase_C40"/>
</dbReference>
<evidence type="ECO:0000256" key="2">
    <source>
        <dbReference type="ARBA" id="ARBA00022670"/>
    </source>
</evidence>
<proteinExistence type="inferred from homology"/>
<sequence>MSSLTSRIAGPRVADRLGPLDPREAAWRPDLADIALADRIAVPNYVKPVPHRLSAVRAPLHIAPDAAATAASELLHGEAFAVLEIQNGWAWGYGLHDHYVGYLRADTLGPDRPVSHRIGPGDALLFADPRVKAAVVGTLPMGAEIEAFEHDERFMRLLDGRFIHRRHLLPLTGHPRADWIGLAQSFLGAPYQWGGRSRAGVDCSGLLQVAAGLTGRPLRRDSDMQFADAATPLEQPERGAIAYWPGHIGVMLDATTLLHANAHWMTVVAEPLADVIARAAAGEGPAEPRFKHL</sequence>
<keyword evidence="3" id="KW-0378">Hydrolase</keyword>
<dbReference type="InterPro" id="IPR041382">
    <property type="entry name" value="SH3_16"/>
</dbReference>
<dbReference type="SUPFAM" id="SSF54001">
    <property type="entry name" value="Cysteine proteinases"/>
    <property type="match status" value="1"/>
</dbReference>
<dbReference type="Proteomes" id="UP000515292">
    <property type="component" value="Chromosome"/>
</dbReference>
<evidence type="ECO:0000313" key="6">
    <source>
        <dbReference type="EMBL" id="QMW21736.1"/>
    </source>
</evidence>
<dbReference type="Gene3D" id="3.90.1720.10">
    <property type="entry name" value="endopeptidase domain like (from Nostoc punctiforme)"/>
    <property type="match status" value="1"/>
</dbReference>
<feature type="domain" description="NlpC/P60" evidence="5">
    <location>
        <begin position="173"/>
        <end position="293"/>
    </location>
</feature>
<organism evidence="6 7">
    <name type="scientific">Sandaracinobacteroides saxicola</name>
    <dbReference type="NCBI Taxonomy" id="2759707"/>
    <lineage>
        <taxon>Bacteria</taxon>
        <taxon>Pseudomonadati</taxon>
        <taxon>Pseudomonadota</taxon>
        <taxon>Alphaproteobacteria</taxon>
        <taxon>Sphingomonadales</taxon>
        <taxon>Sphingosinicellaceae</taxon>
        <taxon>Sandaracinobacteroides</taxon>
    </lineage>
</organism>
<name>A0A7G5IEE4_9SPHN</name>
<dbReference type="PANTHER" id="PTHR47359:SF3">
    <property type="entry name" value="NLP_P60 DOMAIN-CONTAINING PROTEIN-RELATED"/>
    <property type="match status" value="1"/>
</dbReference>
<dbReference type="GO" id="GO:0008234">
    <property type="term" value="F:cysteine-type peptidase activity"/>
    <property type="evidence" value="ECO:0007669"/>
    <property type="project" value="UniProtKB-KW"/>
</dbReference>
<dbReference type="PROSITE" id="PS51935">
    <property type="entry name" value="NLPC_P60"/>
    <property type="match status" value="1"/>
</dbReference>
<dbReference type="AlphaFoldDB" id="A0A7G5IEE4"/>
<dbReference type="PANTHER" id="PTHR47359">
    <property type="entry name" value="PEPTIDOGLYCAN DL-ENDOPEPTIDASE CWLO"/>
    <property type="match status" value="1"/>
</dbReference>
<dbReference type="InterPro" id="IPR038765">
    <property type="entry name" value="Papain-like_cys_pep_sf"/>
</dbReference>
<evidence type="ECO:0000256" key="3">
    <source>
        <dbReference type="ARBA" id="ARBA00022801"/>
    </source>
</evidence>
<keyword evidence="2" id="KW-0645">Protease</keyword>
<dbReference type="Pfam" id="PF18348">
    <property type="entry name" value="SH3_16"/>
    <property type="match status" value="1"/>
</dbReference>
<comment type="similarity">
    <text evidence="1">Belongs to the peptidase C40 family.</text>
</comment>
<keyword evidence="4" id="KW-0788">Thiol protease</keyword>